<evidence type="ECO:0000256" key="4">
    <source>
        <dbReference type="ARBA" id="ARBA00022490"/>
    </source>
</evidence>
<dbReference type="GO" id="GO:0033290">
    <property type="term" value="C:eukaryotic 48S preinitiation complex"/>
    <property type="evidence" value="ECO:0007669"/>
    <property type="project" value="TreeGrafter"/>
</dbReference>
<keyword evidence="5 12" id="KW-0396">Initiation factor</keyword>
<dbReference type="InterPro" id="IPR044126">
    <property type="entry name" value="S1_IF2_alpha"/>
</dbReference>
<dbReference type="FunFam" id="3.30.70.1130:FF:000001">
    <property type="entry name" value="Eukaryotic translation initiation factor 2 subunit 1"/>
    <property type="match status" value="1"/>
</dbReference>
<evidence type="ECO:0000256" key="7">
    <source>
        <dbReference type="ARBA" id="ARBA00022884"/>
    </source>
</evidence>
<feature type="region of interest" description="Disordered" evidence="10">
    <location>
        <begin position="282"/>
        <end position="328"/>
    </location>
</feature>
<evidence type="ECO:0000256" key="9">
    <source>
        <dbReference type="ARBA" id="ARBA00033370"/>
    </source>
</evidence>
<sequence length="328" mass="36935">MPLSCRFYKEKYPEVEDVVMVNVRSIAEMGAYVHLLEYNNIEGMILLSELSRRRIRSINKLIRVGKTEPVVVIRVDKEKGYIDLSKRRVSPEDVEKCTERFAKAKAVNSILRHVAELLNYETDEQLEDLYQRTAWFFEERNKKKASAYDFFKQAVIDNSILAECGLDEHTQEVLLTNIKRKLTSQAVKIRSDIEVACYGYEGIDAVKTALKAGLALSTEELPIKINLIAPPLYVMTTATPEKSEGLKALQNAIDVIEKEITTLGGVFQVQMAPKVVTATDEAELARQMEKAEAENAEVAGDDDEDEEPEEQDGEPDEAEASPVEDGEE</sequence>
<dbReference type="SUPFAM" id="SSF116742">
    <property type="entry name" value="eIF2alpha middle domain-like"/>
    <property type="match status" value="1"/>
</dbReference>
<keyword evidence="7" id="KW-0694">RNA-binding</keyword>
<dbReference type="EMBL" id="AK418005">
    <property type="protein sequence ID" value="BAN21220.1"/>
    <property type="molecule type" value="mRNA"/>
</dbReference>
<keyword evidence="6" id="KW-0597">Phosphoprotein</keyword>
<evidence type="ECO:0000256" key="3">
    <source>
        <dbReference type="ARBA" id="ARBA00020950"/>
    </source>
</evidence>
<evidence type="ECO:0000256" key="5">
    <source>
        <dbReference type="ARBA" id="ARBA00022540"/>
    </source>
</evidence>
<dbReference type="Gene3D" id="2.40.50.140">
    <property type="entry name" value="Nucleic acid-binding proteins"/>
    <property type="match status" value="1"/>
</dbReference>
<proteinExistence type="evidence at transcript level"/>
<evidence type="ECO:0000313" key="12">
    <source>
        <dbReference type="EMBL" id="BAN21220.1"/>
    </source>
</evidence>
<dbReference type="GO" id="GO:0003743">
    <property type="term" value="F:translation initiation factor activity"/>
    <property type="evidence" value="ECO:0007669"/>
    <property type="project" value="UniProtKB-KW"/>
</dbReference>
<evidence type="ECO:0000256" key="8">
    <source>
        <dbReference type="ARBA" id="ARBA00022917"/>
    </source>
</evidence>
<feature type="domain" description="S1 motif" evidence="11">
    <location>
        <begin position="16"/>
        <end position="87"/>
    </location>
</feature>
<dbReference type="PROSITE" id="PS50126">
    <property type="entry name" value="S1"/>
    <property type="match status" value="1"/>
</dbReference>
<name>R4WK76_RIPPE</name>
<evidence type="ECO:0000256" key="10">
    <source>
        <dbReference type="SAM" id="MobiDB-lite"/>
    </source>
</evidence>
<dbReference type="GO" id="GO:0043022">
    <property type="term" value="F:ribosome binding"/>
    <property type="evidence" value="ECO:0007669"/>
    <property type="project" value="TreeGrafter"/>
</dbReference>
<dbReference type="GO" id="GO:0005829">
    <property type="term" value="C:cytosol"/>
    <property type="evidence" value="ECO:0007669"/>
    <property type="project" value="UniProtKB-SubCell"/>
</dbReference>
<reference evidence="12" key="1">
    <citation type="journal article" date="2013" name="PLoS ONE">
        <title>Gene expression in gut symbiotic organ of stinkbug affected by extracellular bacterial symbiont.</title>
        <authorList>
            <person name="Futahashi R."/>
            <person name="Tanaka K."/>
            <person name="Tanahashi M."/>
            <person name="Nikoh N."/>
            <person name="Kikuchi Y."/>
            <person name="Lee B.L."/>
            <person name="Fukatsu T."/>
        </authorList>
    </citation>
    <scope>NUCLEOTIDE SEQUENCE</scope>
    <source>
        <tissue evidence="12">Midgut</tissue>
    </source>
</reference>
<dbReference type="InterPro" id="IPR003029">
    <property type="entry name" value="S1_domain"/>
</dbReference>
<dbReference type="SMART" id="SM00316">
    <property type="entry name" value="S1"/>
    <property type="match status" value="1"/>
</dbReference>
<dbReference type="FunFam" id="2.40.50.140:FF:000795">
    <property type="entry name" value="Eukaryotic translation initiation factor 2 subunit 1"/>
    <property type="match status" value="1"/>
</dbReference>
<protein>
    <recommendedName>
        <fullName evidence="3">Eukaryotic translation initiation factor 2 subunit 1</fullName>
    </recommendedName>
    <alternativeName>
        <fullName evidence="9">Eukaryotic translation initiation factor 2 subunit alpha</fullName>
    </alternativeName>
</protein>
<dbReference type="AlphaFoldDB" id="R4WK76"/>
<dbReference type="InterPro" id="IPR024055">
    <property type="entry name" value="TIF2_asu_C"/>
</dbReference>
<feature type="compositionally biased region" description="Acidic residues" evidence="10">
    <location>
        <begin position="299"/>
        <end position="328"/>
    </location>
</feature>
<evidence type="ECO:0000256" key="1">
    <source>
        <dbReference type="ARBA" id="ARBA00004514"/>
    </source>
</evidence>
<dbReference type="GO" id="GO:0003723">
    <property type="term" value="F:RNA binding"/>
    <property type="evidence" value="ECO:0007669"/>
    <property type="project" value="UniProtKB-KW"/>
</dbReference>
<dbReference type="FunFam" id="1.10.150.190:FF:000001">
    <property type="entry name" value="Eukaryotic translation initiation factor 2 subunit 1"/>
    <property type="match status" value="1"/>
</dbReference>
<keyword evidence="4" id="KW-0963">Cytoplasm</keyword>
<dbReference type="Pfam" id="PF00575">
    <property type="entry name" value="S1"/>
    <property type="match status" value="1"/>
</dbReference>
<dbReference type="PANTHER" id="PTHR10602">
    <property type="entry name" value="EUKARYOTIC TRANSLATION INITIATION FACTOR 2 SUBUNIT 1"/>
    <property type="match status" value="1"/>
</dbReference>
<comment type="subcellular location">
    <subcellularLocation>
        <location evidence="1">Cytoplasm</location>
        <location evidence="1">Cytosol</location>
    </subcellularLocation>
</comment>
<evidence type="ECO:0000259" key="11">
    <source>
        <dbReference type="PROSITE" id="PS50126"/>
    </source>
</evidence>
<accession>R4WK76</accession>
<evidence type="ECO:0000256" key="6">
    <source>
        <dbReference type="ARBA" id="ARBA00022553"/>
    </source>
</evidence>
<dbReference type="Gene3D" id="1.10.150.190">
    <property type="entry name" value="Translation initiation factor 2, subunit 1, domain 2"/>
    <property type="match status" value="1"/>
</dbReference>
<dbReference type="GO" id="GO:0005850">
    <property type="term" value="C:eukaryotic translation initiation factor 2 complex"/>
    <property type="evidence" value="ECO:0007669"/>
    <property type="project" value="TreeGrafter"/>
</dbReference>
<dbReference type="SUPFAM" id="SSF50249">
    <property type="entry name" value="Nucleic acid-binding proteins"/>
    <property type="match status" value="1"/>
</dbReference>
<dbReference type="Gene3D" id="3.30.70.1130">
    <property type="entry name" value="EIF_2_alpha"/>
    <property type="match status" value="1"/>
</dbReference>
<dbReference type="InterPro" id="IPR024054">
    <property type="entry name" value="TIF2_asu_middle_sf"/>
</dbReference>
<dbReference type="InterPro" id="IPR012340">
    <property type="entry name" value="NA-bd_OB-fold"/>
</dbReference>
<dbReference type="InterPro" id="IPR011488">
    <property type="entry name" value="TIF_2_asu"/>
</dbReference>
<dbReference type="PANTHER" id="PTHR10602:SF0">
    <property type="entry name" value="EUKARYOTIC TRANSLATION INITIATION FACTOR 2 SUBUNIT 1"/>
    <property type="match status" value="1"/>
</dbReference>
<dbReference type="CDD" id="cd04452">
    <property type="entry name" value="S1_IF2_alpha"/>
    <property type="match status" value="1"/>
</dbReference>
<feature type="compositionally biased region" description="Basic and acidic residues" evidence="10">
    <location>
        <begin position="283"/>
        <end position="293"/>
    </location>
</feature>
<keyword evidence="8" id="KW-0648">Protein biosynthesis</keyword>
<organism evidence="12">
    <name type="scientific">Riptortus pedestris</name>
    <name type="common">Bean bug</name>
    <dbReference type="NCBI Taxonomy" id="329032"/>
    <lineage>
        <taxon>Eukaryota</taxon>
        <taxon>Metazoa</taxon>
        <taxon>Ecdysozoa</taxon>
        <taxon>Arthropoda</taxon>
        <taxon>Hexapoda</taxon>
        <taxon>Insecta</taxon>
        <taxon>Pterygota</taxon>
        <taxon>Neoptera</taxon>
        <taxon>Paraneoptera</taxon>
        <taxon>Hemiptera</taxon>
        <taxon>Heteroptera</taxon>
        <taxon>Panheteroptera</taxon>
        <taxon>Pentatomomorpha</taxon>
        <taxon>Coreoidea</taxon>
        <taxon>Alydidae</taxon>
        <taxon>Riptortus</taxon>
    </lineage>
</organism>
<evidence type="ECO:0000256" key="2">
    <source>
        <dbReference type="ARBA" id="ARBA00007223"/>
    </source>
</evidence>
<dbReference type="SUPFAM" id="SSF110993">
    <property type="entry name" value="eIF-2-alpha, C-terminal domain"/>
    <property type="match status" value="1"/>
</dbReference>
<comment type="similarity">
    <text evidence="2">Belongs to the eIF-2-alpha family.</text>
</comment>
<dbReference type="Pfam" id="PF07541">
    <property type="entry name" value="EIF_2_alpha"/>
    <property type="match status" value="1"/>
</dbReference>